<evidence type="ECO:0000313" key="2">
    <source>
        <dbReference type="EMBL" id="JAH76896.1"/>
    </source>
</evidence>
<proteinExistence type="predicted"/>
<keyword evidence="1" id="KW-0812">Transmembrane</keyword>
<keyword evidence="1" id="KW-0472">Membrane</keyword>
<reference evidence="2" key="2">
    <citation type="journal article" date="2015" name="Fish Shellfish Immunol.">
        <title>Early steps in the European eel (Anguilla anguilla)-Vibrio vulnificus interaction in the gills: Role of the RtxA13 toxin.</title>
        <authorList>
            <person name="Callol A."/>
            <person name="Pajuelo D."/>
            <person name="Ebbesson L."/>
            <person name="Teles M."/>
            <person name="MacKenzie S."/>
            <person name="Amaro C."/>
        </authorList>
    </citation>
    <scope>NUCLEOTIDE SEQUENCE</scope>
</reference>
<evidence type="ECO:0000256" key="1">
    <source>
        <dbReference type="SAM" id="Phobius"/>
    </source>
</evidence>
<keyword evidence="1" id="KW-1133">Transmembrane helix</keyword>
<sequence length="44" mass="4912">MTPPPFQAQGTSGRGCDVYRKSSFNIALILFRLIFVFLGFSPCK</sequence>
<organism evidence="2">
    <name type="scientific">Anguilla anguilla</name>
    <name type="common">European freshwater eel</name>
    <name type="synonym">Muraena anguilla</name>
    <dbReference type="NCBI Taxonomy" id="7936"/>
    <lineage>
        <taxon>Eukaryota</taxon>
        <taxon>Metazoa</taxon>
        <taxon>Chordata</taxon>
        <taxon>Craniata</taxon>
        <taxon>Vertebrata</taxon>
        <taxon>Euteleostomi</taxon>
        <taxon>Actinopterygii</taxon>
        <taxon>Neopterygii</taxon>
        <taxon>Teleostei</taxon>
        <taxon>Anguilliformes</taxon>
        <taxon>Anguillidae</taxon>
        <taxon>Anguilla</taxon>
    </lineage>
</organism>
<feature type="transmembrane region" description="Helical" evidence="1">
    <location>
        <begin position="22"/>
        <end position="40"/>
    </location>
</feature>
<dbReference type="AlphaFoldDB" id="A0A0E9VFX1"/>
<dbReference type="EMBL" id="GBXM01031681">
    <property type="protein sequence ID" value="JAH76896.1"/>
    <property type="molecule type" value="Transcribed_RNA"/>
</dbReference>
<accession>A0A0E9VFX1</accession>
<reference evidence="2" key="1">
    <citation type="submission" date="2014-11" db="EMBL/GenBank/DDBJ databases">
        <authorList>
            <person name="Amaro Gonzalez C."/>
        </authorList>
    </citation>
    <scope>NUCLEOTIDE SEQUENCE</scope>
</reference>
<name>A0A0E9VFX1_ANGAN</name>
<protein>
    <submittedName>
        <fullName evidence="2">Uncharacterized protein</fullName>
    </submittedName>
</protein>